<dbReference type="PANTHER" id="PTHR36842:SF1">
    <property type="entry name" value="PROTEIN TOLB"/>
    <property type="match status" value="1"/>
</dbReference>
<dbReference type="InterPro" id="IPR011659">
    <property type="entry name" value="WD40"/>
</dbReference>
<dbReference type="Proteomes" id="UP000237662">
    <property type="component" value="Unassembled WGS sequence"/>
</dbReference>
<gene>
    <name evidence="2" type="ORF">CLV84_2095</name>
</gene>
<dbReference type="RefSeq" id="WP_211295285.1">
    <property type="nucleotide sequence ID" value="NZ_PTJC01000006.1"/>
</dbReference>
<dbReference type="Gene3D" id="2.120.10.30">
    <property type="entry name" value="TolB, C-terminal domain"/>
    <property type="match status" value="1"/>
</dbReference>
<dbReference type="Pfam" id="PF07676">
    <property type="entry name" value="PD40"/>
    <property type="match status" value="4"/>
</dbReference>
<dbReference type="AlphaFoldDB" id="A0A2S6I226"/>
<evidence type="ECO:0000313" key="3">
    <source>
        <dbReference type="Proteomes" id="UP000237662"/>
    </source>
</evidence>
<organism evidence="2 3">
    <name type="scientific">Neolewinella xylanilytica</name>
    <dbReference type="NCBI Taxonomy" id="1514080"/>
    <lineage>
        <taxon>Bacteria</taxon>
        <taxon>Pseudomonadati</taxon>
        <taxon>Bacteroidota</taxon>
        <taxon>Saprospiria</taxon>
        <taxon>Saprospirales</taxon>
        <taxon>Lewinellaceae</taxon>
        <taxon>Neolewinella</taxon>
    </lineage>
</organism>
<protein>
    <submittedName>
        <fullName evidence="2">WD40 repeat protein</fullName>
    </submittedName>
</protein>
<accession>A0A2S6I226</accession>
<comment type="similarity">
    <text evidence="1">Belongs to the TolB family.</text>
</comment>
<evidence type="ECO:0000256" key="1">
    <source>
        <dbReference type="ARBA" id="ARBA00009820"/>
    </source>
</evidence>
<dbReference type="SUPFAM" id="SSF82171">
    <property type="entry name" value="DPP6 N-terminal domain-like"/>
    <property type="match status" value="1"/>
</dbReference>
<evidence type="ECO:0000313" key="2">
    <source>
        <dbReference type="EMBL" id="PPK85203.1"/>
    </source>
</evidence>
<sequence>MPSHIPSISGYRTLSFILFSLLMATLTAQSSTGIFDRSVDLGTGSGASGTTQYDAVTQTYRLAAPTDDGARRYLWTTLQGDFILRAEITFPEETASRSAGWTLRDHLGLQAPEVEGMVSATEAVADEPHVVELARTGDSLSFRTARFGEPLQLQWTRQDTLRNELFAGLTVKGGAGAQVQYRNVRITHPAPETLVPYRDYLGSRLELMDVETGLRTVVLNSDHSLQAPNWTADGKYLLYNSNGFLYRYRLSDGYVDMLNTGFATRNNNDHVLSFDGSQLGISHHVAEEDGASTIFVLPVEGSDAPRRITLPNVGHSYLHGFSPDAKQVVFTGGRNDKYDIYLADVDTGEETAVTDTPGLDDGPEFSADGRYIYFNSNRSGMMQLWRVEPDGSYPTRLTEDHEYNDWFPHLSPDGRDIIFLSFGTDVESSQHPFYKHVTLRTMPVAGGEPKILAYIYGGQGTINVPSWSPDGKYVAFVSNTGR</sequence>
<dbReference type="InterPro" id="IPR011042">
    <property type="entry name" value="6-blade_b-propeller_TolB-like"/>
</dbReference>
<name>A0A2S6I226_9BACT</name>
<dbReference type="PANTHER" id="PTHR36842">
    <property type="entry name" value="PROTEIN TOLB HOMOLOG"/>
    <property type="match status" value="1"/>
</dbReference>
<proteinExistence type="inferred from homology"/>
<comment type="caution">
    <text evidence="2">The sequence shown here is derived from an EMBL/GenBank/DDBJ whole genome shotgun (WGS) entry which is preliminary data.</text>
</comment>
<dbReference type="EMBL" id="PTJC01000006">
    <property type="protein sequence ID" value="PPK85203.1"/>
    <property type="molecule type" value="Genomic_DNA"/>
</dbReference>
<reference evidence="2 3" key="1">
    <citation type="submission" date="2018-02" db="EMBL/GenBank/DDBJ databases">
        <title>Genomic Encyclopedia of Archaeal and Bacterial Type Strains, Phase II (KMG-II): from individual species to whole genera.</title>
        <authorList>
            <person name="Goeker M."/>
        </authorList>
    </citation>
    <scope>NUCLEOTIDE SEQUENCE [LARGE SCALE GENOMIC DNA]</scope>
    <source>
        <strain evidence="2 3">DSM 29526</strain>
    </source>
</reference>
<keyword evidence="3" id="KW-1185">Reference proteome</keyword>